<feature type="transmembrane region" description="Helical" evidence="8">
    <location>
        <begin position="387"/>
        <end position="410"/>
    </location>
</feature>
<organism evidence="11 12">
    <name type="scientific">Monosiga brevicollis</name>
    <name type="common">Choanoflagellate</name>
    <dbReference type="NCBI Taxonomy" id="81824"/>
    <lineage>
        <taxon>Eukaryota</taxon>
        <taxon>Choanoflagellata</taxon>
        <taxon>Craspedida</taxon>
        <taxon>Salpingoecidae</taxon>
        <taxon>Monosiga</taxon>
    </lineage>
</organism>
<evidence type="ECO:0000256" key="5">
    <source>
        <dbReference type="ARBA" id="ARBA00023136"/>
    </source>
</evidence>
<comment type="subcellular location">
    <subcellularLocation>
        <location evidence="1">Membrane</location>
        <topology evidence="1">Multi-pass membrane protein</topology>
    </subcellularLocation>
</comment>
<evidence type="ECO:0000256" key="3">
    <source>
        <dbReference type="ARBA" id="ARBA00022692"/>
    </source>
</evidence>
<feature type="transmembrane region" description="Helical" evidence="8">
    <location>
        <begin position="592"/>
        <end position="611"/>
    </location>
</feature>
<dbReference type="GO" id="GO:0005216">
    <property type="term" value="F:monoatomic ion channel activity"/>
    <property type="evidence" value="ECO:0007669"/>
    <property type="project" value="InterPro"/>
</dbReference>
<evidence type="ECO:0000256" key="8">
    <source>
        <dbReference type="SAM" id="Phobius"/>
    </source>
</evidence>
<keyword evidence="12" id="KW-1185">Reference proteome</keyword>
<feature type="domain" description="EF-hand" evidence="10">
    <location>
        <begin position="509"/>
        <end position="544"/>
    </location>
</feature>
<accession>A9V8X6</accession>
<feature type="transmembrane region" description="Helical" evidence="8">
    <location>
        <begin position="269"/>
        <end position="287"/>
    </location>
</feature>
<feature type="region of interest" description="Disordered" evidence="7">
    <location>
        <begin position="1205"/>
        <end position="1264"/>
    </location>
</feature>
<keyword evidence="2 6" id="KW-0728">SH3 domain</keyword>
<dbReference type="InterPro" id="IPR005821">
    <property type="entry name" value="Ion_trans_dom"/>
</dbReference>
<feature type="transmembrane region" description="Helical" evidence="8">
    <location>
        <begin position="618"/>
        <end position="637"/>
    </location>
</feature>
<dbReference type="SUPFAM" id="SSF81324">
    <property type="entry name" value="Voltage-gated potassium channels"/>
    <property type="match status" value="2"/>
</dbReference>
<dbReference type="eggNOG" id="KOG2301">
    <property type="taxonomic scope" value="Eukaryota"/>
</dbReference>
<dbReference type="InterPro" id="IPR018247">
    <property type="entry name" value="EF_Hand_1_Ca_BS"/>
</dbReference>
<feature type="transmembrane region" description="Helical" evidence="8">
    <location>
        <begin position="775"/>
        <end position="797"/>
    </location>
</feature>
<keyword evidence="5 8" id="KW-0472">Membrane</keyword>
<evidence type="ECO:0000256" key="6">
    <source>
        <dbReference type="PROSITE-ProRule" id="PRU00192"/>
    </source>
</evidence>
<feature type="compositionally biased region" description="Basic and acidic residues" evidence="7">
    <location>
        <begin position="1"/>
        <end position="13"/>
    </location>
</feature>
<dbReference type="KEGG" id="mbr:MONBRDRAFT_28696"/>
<evidence type="ECO:0000313" key="12">
    <source>
        <dbReference type="Proteomes" id="UP000001357"/>
    </source>
</evidence>
<sequence length="1299" mass="144051">MAEGSGRPERDVEVVPQLQRLITPEPHVRPGSGARRVRVHPRPSQDSATGRSSRAEGTAAPPRSPWSRAQELMHLVNSRADRRGLLEADESDDDLSDDVLAVSNADLTRQLSELQAELSAQDTDSLNISGEDGIATSPDCELLDASARHTSPVPNGNGTESHPTRTSVQVSGRTSLAGAEPPSLTAHVSQTAKTTAQGSSADLLNAYQQGHENAEVNVRLDEAEWDARYMRAAYWLHDAINGHDKHGLMAMSERGRPFVLLFTMRNHQAARIIFTLTVLLHTALVWIEEDHRAASLALAPLAIAIYCVDAAIKVYLMGGWIFLSKKWNRYLALLIVFFITDYICYCSNVVQAFRLLRPWILLTREREIRRLFQALASRAFVMPVLRLMVGIFFFVLLFSAMGVHLFRGYYSTLCADTDDPELQGAFDNVLIAMVHMFTLMTTENYPDIMLPAWLRHWESFIFFGIFIGLGVFLIVPMTLAVVTDSYWTSAGLQAAAFLCRHQYKKDRRKERIALVRAFNELDPDGNGTIGFIEWQGLMQTFACWRPLQLWFQGLIEAPGWNLGIRFFIGVYFLLFCITWPDEPDDFLESIQGIQLGLCILFGLDLVVRMFVRGLDFEGGFVLFGMPVFAIEILLVSVSLLEHILFYTDTCSTGICAVLGSTAQFVRMLYKSQSSLVALQVLDATGRMILKLVVLTMFFSYSFAVLFWEMYHGVDSFAPDYCAAFDETTNCVVDSGLGNFSVFSCSWLIVFQIISTSNWHELMNEVMAQRSRWDSLLFILCYCASQFVMVSLMIGTAVENLFRYTKAQAELVKNEAPHAKPESVTSVMRGKRRFLSKLGGKRGLLRGGSAGAGDGGGAPVPTMLASTKSEGSGAQAIGTAVEQRRQQLRARQEARKQRKKENRKKKLPTLCVAIAHEKAHAADELPLVKGDVVEILEHDEANDRFRGKCAGSAGWFDARFVMIVLDDAMIKDLRAYGAQQEEDWVLNDRRKSDANAVTMDAAGVSVKNQGFSRADMVADKVTEMNPDELFELNRLANANIFARDGRRKREGRKQELDSQRQETEVRVAHRLHPSRSATRETERTATPRTLLSEAMNSRPTSTTRSVQSLRISEPPPPSTPTTAAIVISSADGADPDEDEQDENQTTSSRKRVQFRASVKMEDGSEADRRRDEERNRMATEGTPSAWFTKFVQDKQVQMVEGHFNVEDVSTGRKSPKARRSTAISPTEEDDLRAAAAAAMASTESSTKPSSAGANVSTGPIAATNGVKPSVVSDFDLEAAMAAQLAMLGDGDDEDVAETAA</sequence>
<evidence type="ECO:0000259" key="10">
    <source>
        <dbReference type="PROSITE" id="PS50222"/>
    </source>
</evidence>
<dbReference type="PROSITE" id="PS00018">
    <property type="entry name" value="EF_HAND_1"/>
    <property type="match status" value="1"/>
</dbReference>
<feature type="transmembrane region" description="Helical" evidence="8">
    <location>
        <begin position="299"/>
        <end position="323"/>
    </location>
</feature>
<gene>
    <name evidence="11" type="ORF">MONBRDRAFT_28696</name>
</gene>
<feature type="compositionally biased region" description="Basic and acidic residues" evidence="7">
    <location>
        <begin position="1157"/>
        <end position="1176"/>
    </location>
</feature>
<dbReference type="InterPro" id="IPR002048">
    <property type="entry name" value="EF_hand_dom"/>
</dbReference>
<evidence type="ECO:0000256" key="4">
    <source>
        <dbReference type="ARBA" id="ARBA00022989"/>
    </source>
</evidence>
<name>A9V8X6_MONBE</name>
<feature type="compositionally biased region" description="Basic and acidic residues" evidence="7">
    <location>
        <begin position="1051"/>
        <end position="1066"/>
    </location>
</feature>
<dbReference type="SUPFAM" id="SSF50044">
    <property type="entry name" value="SH3-domain"/>
    <property type="match status" value="1"/>
</dbReference>
<evidence type="ECO:0000256" key="7">
    <source>
        <dbReference type="SAM" id="MobiDB-lite"/>
    </source>
</evidence>
<feature type="transmembrane region" description="Helical" evidence="8">
    <location>
        <begin position="687"/>
        <end position="707"/>
    </location>
</feature>
<keyword evidence="4 8" id="KW-1133">Transmembrane helix</keyword>
<dbReference type="STRING" id="81824.A9V8X6"/>
<dbReference type="Pfam" id="PF00520">
    <property type="entry name" value="Ion_trans"/>
    <property type="match status" value="2"/>
</dbReference>
<evidence type="ECO:0000256" key="1">
    <source>
        <dbReference type="ARBA" id="ARBA00004141"/>
    </source>
</evidence>
<feature type="compositionally biased region" description="Polar residues" evidence="7">
    <location>
        <begin position="148"/>
        <end position="174"/>
    </location>
</feature>
<dbReference type="InterPro" id="IPR036028">
    <property type="entry name" value="SH3-like_dom_sf"/>
</dbReference>
<dbReference type="RefSeq" id="XP_001749145.1">
    <property type="nucleotide sequence ID" value="XM_001749093.1"/>
</dbReference>
<evidence type="ECO:0000256" key="2">
    <source>
        <dbReference type="ARBA" id="ARBA00022443"/>
    </source>
</evidence>
<dbReference type="Gene3D" id="2.30.30.40">
    <property type="entry name" value="SH3 Domains"/>
    <property type="match status" value="1"/>
</dbReference>
<feature type="compositionally biased region" description="Basic and acidic residues" evidence="7">
    <location>
        <begin position="881"/>
        <end position="894"/>
    </location>
</feature>
<dbReference type="InterPro" id="IPR001452">
    <property type="entry name" value="SH3_domain"/>
</dbReference>
<feature type="transmembrane region" description="Helical" evidence="8">
    <location>
        <begin position="460"/>
        <end position="482"/>
    </location>
</feature>
<reference evidence="11 12" key="1">
    <citation type="journal article" date="2008" name="Nature">
        <title>The genome of the choanoflagellate Monosiga brevicollis and the origin of metazoans.</title>
        <authorList>
            <consortium name="JGI Sequencing"/>
            <person name="King N."/>
            <person name="Westbrook M.J."/>
            <person name="Young S.L."/>
            <person name="Kuo A."/>
            <person name="Abedin M."/>
            <person name="Chapman J."/>
            <person name="Fairclough S."/>
            <person name="Hellsten U."/>
            <person name="Isogai Y."/>
            <person name="Letunic I."/>
            <person name="Marr M."/>
            <person name="Pincus D."/>
            <person name="Putnam N."/>
            <person name="Rokas A."/>
            <person name="Wright K.J."/>
            <person name="Zuzow R."/>
            <person name="Dirks W."/>
            <person name="Good M."/>
            <person name="Goodstein D."/>
            <person name="Lemons D."/>
            <person name="Li W."/>
            <person name="Lyons J.B."/>
            <person name="Morris A."/>
            <person name="Nichols S."/>
            <person name="Richter D.J."/>
            <person name="Salamov A."/>
            <person name="Bork P."/>
            <person name="Lim W.A."/>
            <person name="Manning G."/>
            <person name="Miller W.T."/>
            <person name="McGinnis W."/>
            <person name="Shapiro H."/>
            <person name="Tjian R."/>
            <person name="Grigoriev I.V."/>
            <person name="Rokhsar D."/>
        </authorList>
    </citation>
    <scope>NUCLEOTIDE SEQUENCE [LARGE SCALE GENOMIC DNA]</scope>
    <source>
        <strain evidence="12">MX1 / ATCC 50154</strain>
    </source>
</reference>
<feature type="region of interest" description="Disordered" evidence="7">
    <location>
        <begin position="147"/>
        <end position="188"/>
    </location>
</feature>
<dbReference type="Gene3D" id="1.10.287.70">
    <property type="match status" value="2"/>
</dbReference>
<dbReference type="InParanoid" id="A9V8X6"/>
<dbReference type="Proteomes" id="UP000001357">
    <property type="component" value="Unassembled WGS sequence"/>
</dbReference>
<dbReference type="EMBL" id="CH991569">
    <property type="protein sequence ID" value="EDQ85951.1"/>
    <property type="molecule type" value="Genomic_DNA"/>
</dbReference>
<feature type="region of interest" description="Disordered" evidence="7">
    <location>
        <begin position="1044"/>
        <end position="1180"/>
    </location>
</feature>
<feature type="region of interest" description="Disordered" evidence="7">
    <location>
        <begin position="1"/>
        <end position="68"/>
    </location>
</feature>
<dbReference type="PANTHER" id="PTHR46726:SF2">
    <property type="entry name" value="SH3 DOMAIN-CONTAINING PROTEIN"/>
    <property type="match status" value="1"/>
</dbReference>
<evidence type="ECO:0008006" key="13">
    <source>
        <dbReference type="Google" id="ProtNLM"/>
    </source>
</evidence>
<feature type="compositionally biased region" description="Acidic residues" evidence="7">
    <location>
        <begin position="1132"/>
        <end position="1141"/>
    </location>
</feature>
<feature type="compositionally biased region" description="Basic residues" evidence="7">
    <location>
        <begin position="895"/>
        <end position="904"/>
    </location>
</feature>
<feature type="domain" description="SH3" evidence="9">
    <location>
        <begin position="905"/>
        <end position="965"/>
    </location>
</feature>
<feature type="transmembrane region" description="Helical" evidence="8">
    <location>
        <begin position="562"/>
        <end position="580"/>
    </location>
</feature>
<feature type="transmembrane region" description="Helical" evidence="8">
    <location>
        <begin position="736"/>
        <end position="754"/>
    </location>
</feature>
<dbReference type="GO" id="GO:0005509">
    <property type="term" value="F:calcium ion binding"/>
    <property type="evidence" value="ECO:0007669"/>
    <property type="project" value="InterPro"/>
</dbReference>
<evidence type="ECO:0000313" key="11">
    <source>
        <dbReference type="EMBL" id="EDQ85951.1"/>
    </source>
</evidence>
<proteinExistence type="predicted"/>
<evidence type="ECO:0000259" key="9">
    <source>
        <dbReference type="PROSITE" id="PS50002"/>
    </source>
</evidence>
<dbReference type="PROSITE" id="PS50222">
    <property type="entry name" value="EF_HAND_2"/>
    <property type="match status" value="1"/>
</dbReference>
<dbReference type="GeneID" id="5894482"/>
<feature type="transmembrane region" description="Helical" evidence="8">
    <location>
        <begin position="330"/>
        <end position="353"/>
    </location>
</feature>
<dbReference type="PROSITE" id="PS50002">
    <property type="entry name" value="SH3"/>
    <property type="match status" value="1"/>
</dbReference>
<dbReference type="GO" id="GO:0016020">
    <property type="term" value="C:membrane"/>
    <property type="evidence" value="ECO:0007669"/>
    <property type="project" value="UniProtKB-SubCell"/>
</dbReference>
<feature type="compositionally biased region" description="Polar residues" evidence="7">
    <location>
        <begin position="1240"/>
        <end position="1256"/>
    </location>
</feature>
<dbReference type="PANTHER" id="PTHR46726">
    <property type="entry name" value="TWO PORE CHANNEL 3"/>
    <property type="match status" value="1"/>
</dbReference>
<feature type="compositionally biased region" description="Polar residues" evidence="7">
    <location>
        <begin position="1093"/>
        <end position="1109"/>
    </location>
</feature>
<keyword evidence="3 8" id="KW-0812">Transmembrane</keyword>
<protein>
    <recommendedName>
        <fullName evidence="13">EF-hand domain-containing protein</fullName>
    </recommendedName>
</protein>
<feature type="region of interest" description="Disordered" evidence="7">
    <location>
        <begin position="867"/>
        <end position="904"/>
    </location>
</feature>
<dbReference type="eggNOG" id="KOG2302">
    <property type="taxonomic scope" value="Eukaryota"/>
</dbReference>